<protein>
    <submittedName>
        <fullName evidence="1">Serine threonine-protein phosphatase pp1</fullName>
    </submittedName>
</protein>
<organism evidence="1">
    <name type="scientific">Tetraselmis sp. GSL018</name>
    <dbReference type="NCBI Taxonomy" id="582737"/>
    <lineage>
        <taxon>Eukaryota</taxon>
        <taxon>Viridiplantae</taxon>
        <taxon>Chlorophyta</taxon>
        <taxon>core chlorophytes</taxon>
        <taxon>Chlorodendrophyceae</taxon>
        <taxon>Chlorodendrales</taxon>
        <taxon>Chlorodendraceae</taxon>
        <taxon>Tetraselmis</taxon>
    </lineage>
</organism>
<dbReference type="GO" id="GO:0005737">
    <property type="term" value="C:cytoplasm"/>
    <property type="evidence" value="ECO:0007669"/>
    <property type="project" value="TreeGrafter"/>
</dbReference>
<dbReference type="PANTHER" id="PTHR11668">
    <property type="entry name" value="SERINE/THREONINE PROTEIN PHOSPHATASE"/>
    <property type="match status" value="1"/>
</dbReference>
<evidence type="ECO:0000313" key="1">
    <source>
        <dbReference type="EMBL" id="JAC61895.1"/>
    </source>
</evidence>
<proteinExistence type="predicted"/>
<dbReference type="AlphaFoldDB" id="A0A061QTW0"/>
<dbReference type="SUPFAM" id="SSF56300">
    <property type="entry name" value="Metallo-dependent phosphatases"/>
    <property type="match status" value="1"/>
</dbReference>
<feature type="non-terminal residue" evidence="1">
    <location>
        <position position="108"/>
    </location>
</feature>
<accession>A0A061QTW0</accession>
<name>A0A061QTW0_9CHLO</name>
<dbReference type="Gene3D" id="3.60.21.10">
    <property type="match status" value="1"/>
</dbReference>
<dbReference type="InterPro" id="IPR029052">
    <property type="entry name" value="Metallo-depent_PP-like"/>
</dbReference>
<dbReference type="EMBL" id="GBEZ01025158">
    <property type="protein sequence ID" value="JAC61895.1"/>
    <property type="molecule type" value="Transcribed_RNA"/>
</dbReference>
<dbReference type="PANTHER" id="PTHR11668:SF484">
    <property type="entry name" value="SERINE_THREONINE-PROTEIN PHOSPHATASE PP-Z1-RELATED"/>
    <property type="match status" value="1"/>
</dbReference>
<sequence>MLSKVTGRMKKSLSKHLLRKDEELDLSFLDGCLDTLLNLREQQCPKLSTLIPNAQIKAICKATIPLLLTEPNCLELEAPLKVIGDVHGQYFDLLRLLDLAGHPPTCTI</sequence>
<gene>
    <name evidence="1" type="ORF">TSPGSL018_24861</name>
</gene>
<dbReference type="GO" id="GO:0004722">
    <property type="term" value="F:protein serine/threonine phosphatase activity"/>
    <property type="evidence" value="ECO:0007669"/>
    <property type="project" value="TreeGrafter"/>
</dbReference>
<dbReference type="GO" id="GO:0005634">
    <property type="term" value="C:nucleus"/>
    <property type="evidence" value="ECO:0007669"/>
    <property type="project" value="TreeGrafter"/>
</dbReference>
<reference evidence="1" key="1">
    <citation type="submission" date="2014-05" db="EMBL/GenBank/DDBJ databases">
        <title>The transcriptome of the halophilic microalga Tetraselmis sp. GSL018 isolated from the Great Salt Lake, Utah.</title>
        <authorList>
            <person name="Jinkerson R.E."/>
            <person name="D'Adamo S."/>
            <person name="Posewitz M.C."/>
        </authorList>
    </citation>
    <scope>NUCLEOTIDE SEQUENCE</scope>
    <source>
        <strain evidence="1">GSL018</strain>
    </source>
</reference>
<dbReference type="InterPro" id="IPR050341">
    <property type="entry name" value="PP1_catalytic_subunit"/>
</dbReference>